<proteinExistence type="predicted"/>
<dbReference type="EMBL" id="FOHK01000001">
    <property type="protein sequence ID" value="SES65186.1"/>
    <property type="molecule type" value="Genomic_DNA"/>
</dbReference>
<organism evidence="1 2">
    <name type="scientific">Thalassotalea agarivorans</name>
    <name type="common">Thalassomonas agarivorans</name>
    <dbReference type="NCBI Taxonomy" id="349064"/>
    <lineage>
        <taxon>Bacteria</taxon>
        <taxon>Pseudomonadati</taxon>
        <taxon>Pseudomonadota</taxon>
        <taxon>Gammaproteobacteria</taxon>
        <taxon>Alteromonadales</taxon>
        <taxon>Colwelliaceae</taxon>
        <taxon>Thalassotalea</taxon>
    </lineage>
</organism>
<accession>A0A1H9Y9T4</accession>
<name>A0A1H9Y9T4_THASX</name>
<sequence length="65" mass="7112">MKKSSESLLERFSIALINKPKTSLAITLALVAIISFQLKNVWIDVSTEAYLPEGATAVGDLDDFK</sequence>
<gene>
    <name evidence="1" type="ORF">SAMN05660429_00122</name>
</gene>
<evidence type="ECO:0000313" key="2">
    <source>
        <dbReference type="Proteomes" id="UP000199308"/>
    </source>
</evidence>
<keyword evidence="2" id="KW-1185">Reference proteome</keyword>
<dbReference type="AlphaFoldDB" id="A0A1H9Y9T4"/>
<dbReference type="Proteomes" id="UP000199308">
    <property type="component" value="Unassembled WGS sequence"/>
</dbReference>
<dbReference type="RefSeq" id="WP_093326780.1">
    <property type="nucleotide sequence ID" value="NZ_AP027363.1"/>
</dbReference>
<protein>
    <submittedName>
        <fullName evidence="1">Uncharacterized protein</fullName>
    </submittedName>
</protein>
<reference evidence="1 2" key="1">
    <citation type="submission" date="2016-10" db="EMBL/GenBank/DDBJ databases">
        <authorList>
            <person name="de Groot N.N."/>
        </authorList>
    </citation>
    <scope>NUCLEOTIDE SEQUENCE [LARGE SCALE GENOMIC DNA]</scope>
    <source>
        <strain evidence="1 2">DSM 19706</strain>
    </source>
</reference>
<evidence type="ECO:0000313" key="1">
    <source>
        <dbReference type="EMBL" id="SES65186.1"/>
    </source>
</evidence>